<gene>
    <name evidence="1" type="ORF">MTBBW1_1040061</name>
</gene>
<keyword evidence="2" id="KW-1185">Reference proteome</keyword>
<protein>
    <submittedName>
        <fullName evidence="1">Uncharacterized protein</fullName>
    </submittedName>
</protein>
<sequence length="74" mass="8510">MIPVCPVRGCRILCCDHHVRIPSDINLSLQSYSKYYREKNPPLFFMVGGGQLGHGGLEIRVRIQCVTRIFYLFP</sequence>
<proteinExistence type="predicted"/>
<dbReference type="Proteomes" id="UP000191931">
    <property type="component" value="Unassembled WGS sequence"/>
</dbReference>
<dbReference type="EMBL" id="FWEV01000007">
    <property type="protein sequence ID" value="SLM27604.1"/>
    <property type="molecule type" value="Genomic_DNA"/>
</dbReference>
<organism evidence="1 2">
    <name type="scientific">Desulfamplus magnetovallimortis</name>
    <dbReference type="NCBI Taxonomy" id="1246637"/>
    <lineage>
        <taxon>Bacteria</taxon>
        <taxon>Pseudomonadati</taxon>
        <taxon>Thermodesulfobacteriota</taxon>
        <taxon>Desulfobacteria</taxon>
        <taxon>Desulfobacterales</taxon>
        <taxon>Desulfobacteraceae</taxon>
        <taxon>Desulfamplus</taxon>
    </lineage>
</organism>
<dbReference type="STRING" id="1246637.MTBBW1_1040061"/>
<evidence type="ECO:0000313" key="1">
    <source>
        <dbReference type="EMBL" id="SLM27604.1"/>
    </source>
</evidence>
<name>A0A1W1H578_9BACT</name>
<accession>A0A1W1H578</accession>
<evidence type="ECO:0000313" key="2">
    <source>
        <dbReference type="Proteomes" id="UP000191931"/>
    </source>
</evidence>
<dbReference type="AlphaFoldDB" id="A0A1W1H578"/>
<reference evidence="1 2" key="1">
    <citation type="submission" date="2017-03" db="EMBL/GenBank/DDBJ databases">
        <authorList>
            <person name="Afonso C.L."/>
            <person name="Miller P.J."/>
            <person name="Scott M.A."/>
            <person name="Spackman E."/>
            <person name="Goraichik I."/>
            <person name="Dimitrov K.M."/>
            <person name="Suarez D.L."/>
            <person name="Swayne D.E."/>
        </authorList>
    </citation>
    <scope>NUCLEOTIDE SEQUENCE [LARGE SCALE GENOMIC DNA]</scope>
    <source>
        <strain evidence="1">PRJEB14757</strain>
    </source>
</reference>